<dbReference type="PANTHER" id="PTHR20992:SF9">
    <property type="entry name" value="AT15442P-RELATED"/>
    <property type="match status" value="1"/>
</dbReference>
<keyword evidence="3" id="KW-1185">Reference proteome</keyword>
<proteinExistence type="predicted"/>
<dbReference type="RefSeq" id="WP_193995329.1">
    <property type="nucleotide sequence ID" value="NZ_JADEXP010000272.1"/>
</dbReference>
<dbReference type="InterPro" id="IPR005240">
    <property type="entry name" value="DUF389"/>
</dbReference>
<dbReference type="Proteomes" id="UP000615026">
    <property type="component" value="Unassembled WGS sequence"/>
</dbReference>
<keyword evidence="1" id="KW-0472">Membrane</keyword>
<dbReference type="Pfam" id="PF04087">
    <property type="entry name" value="DUF389"/>
    <property type="match status" value="1"/>
</dbReference>
<comment type="caution">
    <text evidence="2">The sequence shown here is derived from an EMBL/GenBank/DDBJ whole genome shotgun (WGS) entry which is preliminary data.</text>
</comment>
<keyword evidence="1" id="KW-0812">Transmembrane</keyword>
<feature type="transmembrane region" description="Helical" evidence="1">
    <location>
        <begin position="230"/>
        <end position="254"/>
    </location>
</feature>
<gene>
    <name evidence="2" type="ORF">IQ260_22525</name>
</gene>
<dbReference type="NCBIfam" id="TIGR00341">
    <property type="entry name" value="TIGR00341 family protein"/>
    <property type="match status" value="1"/>
</dbReference>
<sequence length="393" mass="42664">MSNKRPSDVKTPKGSTFKRRSPLALLRYYAPPFVYTPAIRAYRQLSAIWNINSGDWHWLEGKPVSLKALNRDLWRSAEPSSNYITLLFLSGVISTMGLLAGSTATIIGAMIVAPLMGPITCIAFSLSVGNRRLLKRSGMSLLLGCLLTVLTAYLFASTFDLNNLNPEITSRIRPTLIDLVIALAAGAAGAFAKTRRGVADALPGVAIAVALVPPLSVIGIGLALPSDTVTFGSTILFLTNLVGIIFSGVLVFVWQEYGSLTRAKGGLVVAAFTLTGLAIPLGFSLRELVIEAKTRSLVSNLIRRRTVTFSQTDIRRLQVDAEDGNLRISLEVAAPMQSITDNQIDLVHSFLEAQLERPIGLDVRIIPVEFYQINPAEPQEQPDNISPTKLEEH</sequence>
<dbReference type="EMBL" id="JADEXP010000272">
    <property type="protein sequence ID" value="MBE9069425.1"/>
    <property type="molecule type" value="Genomic_DNA"/>
</dbReference>
<feature type="transmembrane region" description="Helical" evidence="1">
    <location>
        <begin position="266"/>
        <end position="285"/>
    </location>
</feature>
<organism evidence="2 3">
    <name type="scientific">Leptolyngbya cf. ectocarpi LEGE 11479</name>
    <dbReference type="NCBI Taxonomy" id="1828722"/>
    <lineage>
        <taxon>Bacteria</taxon>
        <taxon>Bacillati</taxon>
        <taxon>Cyanobacteriota</taxon>
        <taxon>Cyanophyceae</taxon>
        <taxon>Leptolyngbyales</taxon>
        <taxon>Leptolyngbyaceae</taxon>
        <taxon>Leptolyngbya group</taxon>
        <taxon>Leptolyngbya</taxon>
    </lineage>
</organism>
<feature type="transmembrane region" description="Helical" evidence="1">
    <location>
        <begin position="138"/>
        <end position="156"/>
    </location>
</feature>
<reference evidence="2" key="1">
    <citation type="submission" date="2020-10" db="EMBL/GenBank/DDBJ databases">
        <authorList>
            <person name="Castelo-Branco R."/>
            <person name="Eusebio N."/>
            <person name="Adriana R."/>
            <person name="Vieira A."/>
            <person name="Brugerolle De Fraissinette N."/>
            <person name="Rezende De Castro R."/>
            <person name="Schneider M.P."/>
            <person name="Vasconcelos V."/>
            <person name="Leao P.N."/>
        </authorList>
    </citation>
    <scope>NUCLEOTIDE SEQUENCE</scope>
    <source>
        <strain evidence="2">LEGE 11479</strain>
    </source>
</reference>
<feature type="transmembrane region" description="Helical" evidence="1">
    <location>
        <begin position="106"/>
        <end position="126"/>
    </location>
</feature>
<dbReference type="AlphaFoldDB" id="A0A929F8P6"/>
<evidence type="ECO:0000313" key="2">
    <source>
        <dbReference type="EMBL" id="MBE9069425.1"/>
    </source>
</evidence>
<feature type="transmembrane region" description="Helical" evidence="1">
    <location>
        <begin position="83"/>
        <end position="100"/>
    </location>
</feature>
<dbReference type="PANTHER" id="PTHR20992">
    <property type="entry name" value="AT15442P-RELATED"/>
    <property type="match status" value="1"/>
</dbReference>
<feature type="transmembrane region" description="Helical" evidence="1">
    <location>
        <begin position="204"/>
        <end position="224"/>
    </location>
</feature>
<evidence type="ECO:0000256" key="1">
    <source>
        <dbReference type="SAM" id="Phobius"/>
    </source>
</evidence>
<keyword evidence="1" id="KW-1133">Transmembrane helix</keyword>
<accession>A0A929F8P6</accession>
<protein>
    <submittedName>
        <fullName evidence="2">TIGR00341 family protein</fullName>
    </submittedName>
</protein>
<feature type="transmembrane region" description="Helical" evidence="1">
    <location>
        <begin position="176"/>
        <end position="192"/>
    </location>
</feature>
<name>A0A929F8P6_LEPEC</name>
<evidence type="ECO:0000313" key="3">
    <source>
        <dbReference type="Proteomes" id="UP000615026"/>
    </source>
</evidence>